<dbReference type="Proteomes" id="UP000233365">
    <property type="component" value="Unassembled WGS sequence"/>
</dbReference>
<name>A0ABX4R5A9_9PROT</name>
<dbReference type="InterPro" id="IPR003615">
    <property type="entry name" value="HNH_nuc"/>
</dbReference>
<sequence>MANKKWTDEERYAALKLYFELDFGQFHARNKNVIELAQVLDRTPGSIAMKLGNFASLDPTLDRGGLKNVSAADRALMARFHNQPARVIDDIERAVDRIEYRSLSLPSANPEDNVQDGMQDQQIGFDISGRPTSVMRVREERLNQGFFRRAVLSGYHFQCCVCGLKFVRLLEAAHIKPHHQDETFRLRPDNGLSLCRNHHKAFDEGYWTLGGDFEIELDPRLRKLARHDEAISDLLIAHEGKQIRQPFRYLPLKEAIDWHRENTFAKNEPVLGKG</sequence>
<evidence type="ECO:0000259" key="1">
    <source>
        <dbReference type="Pfam" id="PF13391"/>
    </source>
</evidence>
<evidence type="ECO:0000313" key="3">
    <source>
        <dbReference type="Proteomes" id="UP000233365"/>
    </source>
</evidence>
<dbReference type="EMBL" id="PGTS01000007">
    <property type="protein sequence ID" value="PKR47827.1"/>
    <property type="molecule type" value="Genomic_DNA"/>
</dbReference>
<gene>
    <name evidence="2" type="ORF">CU041_17230</name>
</gene>
<keyword evidence="2" id="KW-0255">Endonuclease</keyword>
<reference evidence="2 3" key="1">
    <citation type="submission" date="2017-11" db="EMBL/GenBank/DDBJ databases">
        <title>Biodiversity and function of Thalassospira species in the particle-attached aromatic-hydrocarbon-degrading consortia from the surface seawater of the China South Sea.</title>
        <authorList>
            <person name="Dong C."/>
            <person name="Liu R."/>
            <person name="Shao Z."/>
        </authorList>
    </citation>
    <scope>NUCLEOTIDE SEQUENCE [LARGE SCALE GENOMIC DNA]</scope>
    <source>
        <strain evidence="2 3">139Z-12</strain>
    </source>
</reference>
<proteinExistence type="predicted"/>
<keyword evidence="2" id="KW-0378">Hydrolase</keyword>
<accession>A0ABX4R5A9</accession>
<dbReference type="GO" id="GO:0004519">
    <property type="term" value="F:endonuclease activity"/>
    <property type="evidence" value="ECO:0007669"/>
    <property type="project" value="UniProtKB-KW"/>
</dbReference>
<dbReference type="RefSeq" id="WP_068517055.1">
    <property type="nucleotide sequence ID" value="NZ_PGTS01000007.1"/>
</dbReference>
<dbReference type="Pfam" id="PF13391">
    <property type="entry name" value="HNH_2"/>
    <property type="match status" value="1"/>
</dbReference>
<protein>
    <submittedName>
        <fullName evidence="2">HNH endonuclease</fullName>
    </submittedName>
</protein>
<keyword evidence="3" id="KW-1185">Reference proteome</keyword>
<organism evidence="2 3">
    <name type="scientific">Thalassospira povalilytica</name>
    <dbReference type="NCBI Taxonomy" id="732237"/>
    <lineage>
        <taxon>Bacteria</taxon>
        <taxon>Pseudomonadati</taxon>
        <taxon>Pseudomonadota</taxon>
        <taxon>Alphaproteobacteria</taxon>
        <taxon>Rhodospirillales</taxon>
        <taxon>Thalassospiraceae</taxon>
        <taxon>Thalassospira</taxon>
    </lineage>
</organism>
<keyword evidence="2" id="KW-0540">Nuclease</keyword>
<evidence type="ECO:0000313" key="2">
    <source>
        <dbReference type="EMBL" id="PKR47827.1"/>
    </source>
</evidence>
<comment type="caution">
    <text evidence="2">The sequence shown here is derived from an EMBL/GenBank/DDBJ whole genome shotgun (WGS) entry which is preliminary data.</text>
</comment>
<feature type="domain" description="HNH nuclease" evidence="1">
    <location>
        <begin position="159"/>
        <end position="209"/>
    </location>
</feature>